<organism evidence="2 3">
    <name type="scientific">Effrenium voratum</name>
    <dbReference type="NCBI Taxonomy" id="2562239"/>
    <lineage>
        <taxon>Eukaryota</taxon>
        <taxon>Sar</taxon>
        <taxon>Alveolata</taxon>
        <taxon>Dinophyceae</taxon>
        <taxon>Suessiales</taxon>
        <taxon>Symbiodiniaceae</taxon>
        <taxon>Effrenium</taxon>
    </lineage>
</organism>
<feature type="signal peptide" evidence="1">
    <location>
        <begin position="1"/>
        <end position="18"/>
    </location>
</feature>
<evidence type="ECO:0000313" key="2">
    <source>
        <dbReference type="EMBL" id="CAJ1388085.1"/>
    </source>
</evidence>
<name>A0AA36IIR8_9DINO</name>
<dbReference type="EMBL" id="CAUJNA010001635">
    <property type="protein sequence ID" value="CAJ1388085.1"/>
    <property type="molecule type" value="Genomic_DNA"/>
</dbReference>
<dbReference type="AlphaFoldDB" id="A0AA36IIR8"/>
<evidence type="ECO:0000256" key="1">
    <source>
        <dbReference type="SAM" id="SignalP"/>
    </source>
</evidence>
<evidence type="ECO:0000313" key="3">
    <source>
        <dbReference type="Proteomes" id="UP001178507"/>
    </source>
</evidence>
<proteinExistence type="predicted"/>
<reference evidence="2" key="1">
    <citation type="submission" date="2023-08" db="EMBL/GenBank/DDBJ databases">
        <authorList>
            <person name="Chen Y."/>
            <person name="Shah S."/>
            <person name="Dougan E. K."/>
            <person name="Thang M."/>
            <person name="Chan C."/>
        </authorList>
    </citation>
    <scope>NUCLEOTIDE SEQUENCE</scope>
</reference>
<feature type="chain" id="PRO_5041430818" evidence="1">
    <location>
        <begin position="19"/>
        <end position="252"/>
    </location>
</feature>
<keyword evidence="1" id="KW-0732">Signal</keyword>
<protein>
    <submittedName>
        <fullName evidence="2">Uncharacterized protein</fullName>
    </submittedName>
</protein>
<gene>
    <name evidence="2" type="ORF">EVOR1521_LOCUS14027</name>
</gene>
<dbReference type="Proteomes" id="UP001178507">
    <property type="component" value="Unassembled WGS sequence"/>
</dbReference>
<keyword evidence="3" id="KW-1185">Reference proteome</keyword>
<accession>A0AA36IIR8</accession>
<comment type="caution">
    <text evidence="2">The sequence shown here is derived from an EMBL/GenBank/DDBJ whole genome shotgun (WGS) entry which is preliminary data.</text>
</comment>
<sequence>MARFAFRNLGLFARGAAAVPAVAWHRRVACEPTQQKLSAQVPETISPWLQAALHEQMRKQGESFEHTFAASKNEFDDAWVWSWALLGAFPANRSSRHYERRRVSTADSANRFRDKSRVESKWGLCEFGGWAEFYDGFGDLIACGYEAVVYGDHGPYVEFKEEQLQWAAFTRHKLKGPGRTHMEHYNADESVKVYDQFRTVANQPNPPPDNEFSCANNRPEGYADYRPGRIYMSCDAFFASGGKLVLPVQAEY</sequence>